<protein>
    <submittedName>
        <fullName evidence="2">Uncharacterized protein</fullName>
    </submittedName>
</protein>
<keyword evidence="1" id="KW-1133">Transmembrane helix</keyword>
<gene>
    <name evidence="2" type="ORF">G3M78_09275</name>
</gene>
<feature type="transmembrane region" description="Helical" evidence="1">
    <location>
        <begin position="35"/>
        <end position="58"/>
    </location>
</feature>
<sequence length="125" mass="13327">MNFKWIDPCVCIASGALIAISASLTIPASTSALGAMFIGGIAGMIAMIPLVILLVPLFGAFEMMIPLHLIAMPAGMLGGMLAEHSPQFCIAGAGALWGTVIFFIIWFYDRKYSQASYPRAEKGDR</sequence>
<keyword evidence="1" id="KW-0812">Transmembrane</keyword>
<evidence type="ECO:0000313" key="3">
    <source>
        <dbReference type="Proteomes" id="UP000594464"/>
    </source>
</evidence>
<feature type="transmembrane region" description="Helical" evidence="1">
    <location>
        <begin position="88"/>
        <end position="108"/>
    </location>
</feature>
<reference evidence="3" key="1">
    <citation type="submission" date="2020-02" db="EMBL/GenBank/DDBJ databases">
        <title>Genomic and physiological characterization of two novel Nitrospinaceae genera.</title>
        <authorList>
            <person name="Mueller A.J."/>
            <person name="Jung M.-Y."/>
            <person name="Strachan C.R."/>
            <person name="Herbold C.W."/>
            <person name="Kirkegaard R.H."/>
            <person name="Daims H."/>
        </authorList>
    </citation>
    <scope>NUCLEOTIDE SEQUENCE [LARGE SCALE GENOMIC DNA]</scope>
</reference>
<feature type="transmembrane region" description="Helical" evidence="1">
    <location>
        <begin position="65"/>
        <end position="82"/>
    </location>
</feature>
<proteinExistence type="predicted"/>
<evidence type="ECO:0000256" key="1">
    <source>
        <dbReference type="SAM" id="Phobius"/>
    </source>
</evidence>
<dbReference type="KEGG" id="nva:G3M78_09275"/>
<evidence type="ECO:0000313" key="2">
    <source>
        <dbReference type="EMBL" id="QPJ65573.1"/>
    </source>
</evidence>
<accession>A0A7T0C305</accession>
<name>A0A7T0C305_9BACT</name>
<organism evidence="2 3">
    <name type="scientific">Candidatus Nitrohelix vancouverensis</name>
    <dbReference type="NCBI Taxonomy" id="2705534"/>
    <lineage>
        <taxon>Bacteria</taxon>
        <taxon>Pseudomonadati</taxon>
        <taxon>Nitrospinota/Tectimicrobiota group</taxon>
        <taxon>Nitrospinota</taxon>
        <taxon>Nitrospinia</taxon>
        <taxon>Nitrospinales</taxon>
        <taxon>Nitrospinaceae</taxon>
        <taxon>Candidatus Nitrohelix</taxon>
    </lineage>
</organism>
<dbReference type="EMBL" id="CP048620">
    <property type="protein sequence ID" value="QPJ65573.1"/>
    <property type="molecule type" value="Genomic_DNA"/>
</dbReference>
<dbReference type="Proteomes" id="UP000594464">
    <property type="component" value="Chromosome"/>
</dbReference>
<keyword evidence="1" id="KW-0472">Membrane</keyword>
<dbReference type="AlphaFoldDB" id="A0A7T0C305"/>